<dbReference type="AlphaFoldDB" id="A0A0F9DK00"/>
<gene>
    <name evidence="1" type="ORF">LCGC14_2479770</name>
</gene>
<evidence type="ECO:0000313" key="1">
    <source>
        <dbReference type="EMBL" id="KKL18016.1"/>
    </source>
</evidence>
<sequence>LNAVTPGGTNTVAGSLGEFYKKDGKATQWYDTIGINTVNLPLLGNTIATLGGKTREFTNRFCTSLDISVPLYYLSKIDGRGLGLVPRYDSHGFGGQMLYVDSGSGLKNVLQIKHRGTQGFFPSSASSDFDLAWYGVQKSLKDSVVTDIGTSMILRSRRRSIQGKYKTLKGNDLWDFRVGKDLSIDGKTFRIYKTVKSVEQNSTAVDLLEEST</sequence>
<feature type="non-terminal residue" evidence="1">
    <location>
        <position position="1"/>
    </location>
</feature>
<reference evidence="1" key="1">
    <citation type="journal article" date="2015" name="Nature">
        <title>Complex archaea that bridge the gap between prokaryotes and eukaryotes.</title>
        <authorList>
            <person name="Spang A."/>
            <person name="Saw J.H."/>
            <person name="Jorgensen S.L."/>
            <person name="Zaremba-Niedzwiedzka K."/>
            <person name="Martijn J."/>
            <person name="Lind A.E."/>
            <person name="van Eijk R."/>
            <person name="Schleper C."/>
            <person name="Guy L."/>
            <person name="Ettema T.J."/>
        </authorList>
    </citation>
    <scope>NUCLEOTIDE SEQUENCE</scope>
</reference>
<dbReference type="EMBL" id="LAZR01039034">
    <property type="protein sequence ID" value="KKL18016.1"/>
    <property type="molecule type" value="Genomic_DNA"/>
</dbReference>
<accession>A0A0F9DK00</accession>
<organism evidence="1">
    <name type="scientific">marine sediment metagenome</name>
    <dbReference type="NCBI Taxonomy" id="412755"/>
    <lineage>
        <taxon>unclassified sequences</taxon>
        <taxon>metagenomes</taxon>
        <taxon>ecological metagenomes</taxon>
    </lineage>
</organism>
<proteinExistence type="predicted"/>
<protein>
    <submittedName>
        <fullName evidence="1">Uncharacterized protein</fullName>
    </submittedName>
</protein>
<name>A0A0F9DK00_9ZZZZ</name>
<comment type="caution">
    <text evidence="1">The sequence shown here is derived from an EMBL/GenBank/DDBJ whole genome shotgun (WGS) entry which is preliminary data.</text>
</comment>